<proteinExistence type="predicted"/>
<gene>
    <name evidence="1" type="ORF">DCP95_16020</name>
</gene>
<evidence type="ECO:0000313" key="1">
    <source>
        <dbReference type="EMBL" id="HAN26053.1"/>
    </source>
</evidence>
<protein>
    <submittedName>
        <fullName evidence="1">Uncharacterized protein</fullName>
    </submittedName>
</protein>
<evidence type="ECO:0000313" key="2">
    <source>
        <dbReference type="Proteomes" id="UP000257479"/>
    </source>
</evidence>
<comment type="caution">
    <text evidence="1">The sequence shown here is derived from an EMBL/GenBank/DDBJ whole genome shotgun (WGS) entry which is preliminary data.</text>
</comment>
<reference evidence="1 2" key="1">
    <citation type="journal article" date="2018" name="Nat. Biotechnol.">
        <title>A standardized bacterial taxonomy based on genome phylogeny substantially revises the tree of life.</title>
        <authorList>
            <person name="Parks D.H."/>
            <person name="Chuvochina M."/>
            <person name="Waite D.W."/>
            <person name="Rinke C."/>
            <person name="Skarshewski A."/>
            <person name="Chaumeil P.A."/>
            <person name="Hugenholtz P."/>
        </authorList>
    </citation>
    <scope>NUCLEOTIDE SEQUENCE [LARGE SCALE GENOMIC DNA]</scope>
    <source>
        <strain evidence="1">UBA9152</strain>
    </source>
</reference>
<dbReference type="EMBL" id="DMNG01000279">
    <property type="protein sequence ID" value="HAN26053.1"/>
    <property type="molecule type" value="Genomic_DNA"/>
</dbReference>
<sequence length="131" mass="14750">MTATATVPRLRDRIPLLSALPERDRRVGADVYAHGRRRGIVEEATDAGATVRFDNASSHWYEWDRLTHEPAPPLRFTITREDISVGPEWTPWGVFGNRPDEGSDYLWGHFATHAEAVRYAANALRAEPVNA</sequence>
<organism evidence="1 2">
    <name type="scientific">Microbacterium ginsengisoli</name>
    <dbReference type="NCBI Taxonomy" id="400772"/>
    <lineage>
        <taxon>Bacteria</taxon>
        <taxon>Bacillati</taxon>
        <taxon>Actinomycetota</taxon>
        <taxon>Actinomycetes</taxon>
        <taxon>Micrococcales</taxon>
        <taxon>Microbacteriaceae</taxon>
        <taxon>Microbacterium</taxon>
    </lineage>
</organism>
<dbReference type="AlphaFoldDB" id="A0A3C1KHS7"/>
<dbReference type="Proteomes" id="UP000257479">
    <property type="component" value="Unassembled WGS sequence"/>
</dbReference>
<accession>A0A3C1KHS7</accession>
<name>A0A3C1KHS7_9MICO</name>